<dbReference type="Proteomes" id="UP000800094">
    <property type="component" value="Unassembled WGS sequence"/>
</dbReference>
<dbReference type="RefSeq" id="XP_033688092.1">
    <property type="nucleotide sequence ID" value="XM_033832799.1"/>
</dbReference>
<evidence type="ECO:0000313" key="3">
    <source>
        <dbReference type="Proteomes" id="UP000800094"/>
    </source>
</evidence>
<evidence type="ECO:0000256" key="1">
    <source>
        <dbReference type="SAM" id="MobiDB-lite"/>
    </source>
</evidence>
<sequence length="172" mass="19353">MITGKSDDQGKHPCPLYNHYSNVTLICNPLGLSNYVHSIPALAIEPVKSTNNGVIESATEPHTHYFKEEAAVSHATDEINETKESKNKEEDNTKRKIPLHVMSNRLQRRMISMGWSPTRMTGRTACRGEVSEDDPLEPTEEATLEAEEGAFEQPFIDWGSEEKKAQKKYHDG</sequence>
<reference evidence="2" key="1">
    <citation type="journal article" date="2020" name="Stud. Mycol.">
        <title>101 Dothideomycetes genomes: a test case for predicting lifestyles and emergence of pathogens.</title>
        <authorList>
            <person name="Haridas S."/>
            <person name="Albert R."/>
            <person name="Binder M."/>
            <person name="Bloem J."/>
            <person name="Labutti K."/>
            <person name="Salamov A."/>
            <person name="Andreopoulos B."/>
            <person name="Baker S."/>
            <person name="Barry K."/>
            <person name="Bills G."/>
            <person name="Bluhm B."/>
            <person name="Cannon C."/>
            <person name="Castanera R."/>
            <person name="Culley D."/>
            <person name="Daum C."/>
            <person name="Ezra D."/>
            <person name="Gonzalez J."/>
            <person name="Henrissat B."/>
            <person name="Kuo A."/>
            <person name="Liang C."/>
            <person name="Lipzen A."/>
            <person name="Lutzoni F."/>
            <person name="Magnuson J."/>
            <person name="Mondo S."/>
            <person name="Nolan M."/>
            <person name="Ohm R."/>
            <person name="Pangilinan J."/>
            <person name="Park H.-J."/>
            <person name="Ramirez L."/>
            <person name="Alfaro M."/>
            <person name="Sun H."/>
            <person name="Tritt A."/>
            <person name="Yoshinaga Y."/>
            <person name="Zwiers L.-H."/>
            <person name="Turgeon B."/>
            <person name="Goodwin S."/>
            <person name="Spatafora J."/>
            <person name="Crous P."/>
            <person name="Grigoriev I."/>
        </authorList>
    </citation>
    <scope>NUCLEOTIDE SEQUENCE</scope>
    <source>
        <strain evidence="2">CBS 122368</strain>
    </source>
</reference>
<protein>
    <submittedName>
        <fullName evidence="2">Uncharacterized protein</fullName>
    </submittedName>
</protein>
<feature type="region of interest" description="Disordered" evidence="1">
    <location>
        <begin position="74"/>
        <end position="94"/>
    </location>
</feature>
<evidence type="ECO:0000313" key="2">
    <source>
        <dbReference type="EMBL" id="KAF2253088.1"/>
    </source>
</evidence>
<keyword evidence="3" id="KW-1185">Reference proteome</keyword>
<proteinExistence type="predicted"/>
<feature type="compositionally biased region" description="Basic and acidic residues" evidence="1">
    <location>
        <begin position="160"/>
        <end position="172"/>
    </location>
</feature>
<gene>
    <name evidence="2" type="ORF">BU26DRAFT_560429</name>
</gene>
<feature type="compositionally biased region" description="Acidic residues" evidence="1">
    <location>
        <begin position="131"/>
        <end position="150"/>
    </location>
</feature>
<dbReference type="GeneID" id="54586129"/>
<name>A0A6A6ISK2_9PLEO</name>
<dbReference type="AlphaFoldDB" id="A0A6A6ISK2"/>
<feature type="region of interest" description="Disordered" evidence="1">
    <location>
        <begin position="118"/>
        <end position="172"/>
    </location>
</feature>
<organism evidence="2 3">
    <name type="scientific">Trematosphaeria pertusa</name>
    <dbReference type="NCBI Taxonomy" id="390896"/>
    <lineage>
        <taxon>Eukaryota</taxon>
        <taxon>Fungi</taxon>
        <taxon>Dikarya</taxon>
        <taxon>Ascomycota</taxon>
        <taxon>Pezizomycotina</taxon>
        <taxon>Dothideomycetes</taxon>
        <taxon>Pleosporomycetidae</taxon>
        <taxon>Pleosporales</taxon>
        <taxon>Massarineae</taxon>
        <taxon>Trematosphaeriaceae</taxon>
        <taxon>Trematosphaeria</taxon>
    </lineage>
</organism>
<dbReference type="EMBL" id="ML987191">
    <property type="protein sequence ID" value="KAF2253088.1"/>
    <property type="molecule type" value="Genomic_DNA"/>
</dbReference>
<accession>A0A6A6ISK2</accession>